<dbReference type="GO" id="GO:0000103">
    <property type="term" value="P:sulfate assimilation"/>
    <property type="evidence" value="ECO:0007669"/>
    <property type="project" value="TreeGrafter"/>
</dbReference>
<dbReference type="GO" id="GO:0050427">
    <property type="term" value="P:3'-phosphoadenosine 5'-phosphosulfate metabolic process"/>
    <property type="evidence" value="ECO:0007669"/>
    <property type="project" value="TreeGrafter"/>
</dbReference>
<dbReference type="EC" id="3.1.3.7" evidence="4"/>
<dbReference type="InterPro" id="IPR006240">
    <property type="entry name" value="CysQ"/>
</dbReference>
<keyword evidence="2 4" id="KW-0479">Metal-binding</keyword>
<feature type="binding site" evidence="5">
    <location>
        <position position="79"/>
    </location>
    <ligand>
        <name>Mg(2+)</name>
        <dbReference type="ChEBI" id="CHEBI:18420"/>
        <label>1</label>
        <note>catalytic</note>
    </ligand>
</feature>
<reference evidence="6 7" key="1">
    <citation type="submission" date="2016-09" db="EMBL/GenBank/DDBJ databases">
        <authorList>
            <person name="Capua I."/>
            <person name="De Benedictis P."/>
            <person name="Joannis T."/>
            <person name="Lombin L.H."/>
            <person name="Cattoli G."/>
        </authorList>
    </citation>
    <scope>NUCLEOTIDE SEQUENCE [LARGE SCALE GENOMIC DNA]</scope>
    <source>
        <strain evidence="6 7">ANC 4671</strain>
    </source>
</reference>
<dbReference type="GO" id="GO:0008441">
    <property type="term" value="F:3'(2'),5'-bisphosphate nucleotidase activity"/>
    <property type="evidence" value="ECO:0007669"/>
    <property type="project" value="UniProtKB-UniRule"/>
</dbReference>
<comment type="catalytic activity">
    <reaction evidence="1 4">
        <text>adenosine 3',5'-bisphosphate + H2O = AMP + phosphate</text>
        <dbReference type="Rhea" id="RHEA:10040"/>
        <dbReference type="ChEBI" id="CHEBI:15377"/>
        <dbReference type="ChEBI" id="CHEBI:43474"/>
        <dbReference type="ChEBI" id="CHEBI:58343"/>
        <dbReference type="ChEBI" id="CHEBI:456215"/>
        <dbReference type="EC" id="3.1.3.7"/>
    </reaction>
</comment>
<comment type="cofactor">
    <cofactor evidence="4 5">
        <name>Mg(2+)</name>
        <dbReference type="ChEBI" id="CHEBI:18420"/>
    </cofactor>
</comment>
<comment type="subcellular location">
    <subcellularLocation>
        <location evidence="4">Cell inner membrane</location>
        <topology evidence="4">Peripheral membrane protein</topology>
        <orientation evidence="4">Cytoplasmic side</orientation>
    </subcellularLocation>
</comment>
<dbReference type="Gene3D" id="3.30.540.10">
    <property type="entry name" value="Fructose-1,6-Bisphosphatase, subunit A, domain 1"/>
    <property type="match status" value="1"/>
</dbReference>
<feature type="binding site" evidence="4">
    <location>
        <position position="96"/>
    </location>
    <ligand>
        <name>Mg(2+)</name>
        <dbReference type="ChEBI" id="CHEBI:18420"/>
        <label>1</label>
    </ligand>
</feature>
<protein>
    <recommendedName>
        <fullName evidence="4">3'(2'),5'-bisphosphate nucleotidase CysQ</fullName>
        <ecNumber evidence="4">3.1.3.7</ecNumber>
    </recommendedName>
    <alternativeName>
        <fullName evidence="4">3'(2'),5-bisphosphonucleoside 3'(2')-phosphohydrolase</fullName>
    </alternativeName>
    <alternativeName>
        <fullName evidence="4">3'-phosphoadenosine 5'-phosphate phosphatase</fullName>
        <shortName evidence="4">PAP phosphatase</shortName>
    </alternativeName>
</protein>
<comment type="similarity">
    <text evidence="4">Belongs to the inositol monophosphatase superfamily. CysQ family.</text>
</comment>
<proteinExistence type="inferred from homology"/>
<evidence type="ECO:0000313" key="6">
    <source>
        <dbReference type="EMBL" id="OEY97615.1"/>
    </source>
</evidence>
<accession>A0A1E7REM8</accession>
<feature type="binding site" evidence="4">
    <location>
        <position position="79"/>
    </location>
    <ligand>
        <name>Mg(2+)</name>
        <dbReference type="ChEBI" id="CHEBI:18420"/>
        <label>1</label>
    </ligand>
</feature>
<feature type="binding site" evidence="4">
    <location>
        <position position="99"/>
    </location>
    <ligand>
        <name>Mg(2+)</name>
        <dbReference type="ChEBI" id="CHEBI:18420"/>
        <label>2</label>
    </ligand>
</feature>
<feature type="binding site" evidence="5">
    <location>
        <position position="231"/>
    </location>
    <ligand>
        <name>Mg(2+)</name>
        <dbReference type="ChEBI" id="CHEBI:18420"/>
        <label>1</label>
        <note>catalytic</note>
    </ligand>
</feature>
<evidence type="ECO:0000256" key="1">
    <source>
        <dbReference type="ARBA" id="ARBA00001625"/>
    </source>
</evidence>
<dbReference type="InterPro" id="IPR020583">
    <property type="entry name" value="Inositol_monoP_metal-BS"/>
</dbReference>
<dbReference type="Pfam" id="PF00459">
    <property type="entry name" value="Inositol_P"/>
    <property type="match status" value="1"/>
</dbReference>
<dbReference type="HAMAP" id="MF_02095">
    <property type="entry name" value="CysQ"/>
    <property type="match status" value="1"/>
</dbReference>
<feature type="binding site" evidence="4">
    <location>
        <position position="96"/>
    </location>
    <ligand>
        <name>Mg(2+)</name>
        <dbReference type="ChEBI" id="CHEBI:18420"/>
        <label>2</label>
    </ligand>
</feature>
<dbReference type="InterPro" id="IPR000760">
    <property type="entry name" value="Inositol_monophosphatase-like"/>
</dbReference>
<sequence>MFIEVALQQMPEKLQQLCQILQRASELLEQEYQDYIAGAAFEIQQKADQSPVTQADLKCNAMIQSQLQHITPQLPILSEEGEHQLRHQWSQFWMLDPLDGTKEFLHQTGEFTINLSLIDQGESVISALAVPLQHKIYITQKDLLPFRWQWHQEKKVIVTQYQRQFRYQETLRIAMSRRPERSPIYAEFLTFLEQHHINYQKIMAGSAYKFCMMLEDQIDIYPRFHPTCEWDTAAGQGLLKSIGGEVYSLKHQPFYYNQRKQLLNGNFIALRYADDWQKISQFIALLSRNN</sequence>
<dbReference type="EMBL" id="MKKK01000006">
    <property type="protein sequence ID" value="OEY97615.1"/>
    <property type="molecule type" value="Genomic_DNA"/>
</dbReference>
<keyword evidence="7" id="KW-1185">Reference proteome</keyword>
<feature type="binding site" evidence="4">
    <location>
        <position position="231"/>
    </location>
    <ligand>
        <name>Mg(2+)</name>
        <dbReference type="ChEBI" id="CHEBI:18420"/>
        <label>2</label>
    </ligand>
</feature>
<dbReference type="Gene3D" id="3.40.190.80">
    <property type="match status" value="1"/>
</dbReference>
<comment type="caution">
    <text evidence="6">The sequence shown here is derived from an EMBL/GenBank/DDBJ whole genome shotgun (WGS) entry which is preliminary data.</text>
</comment>
<dbReference type="STRING" id="1262585.BJI46_09040"/>
<keyword evidence="4" id="KW-1003">Cell membrane</keyword>
<dbReference type="AlphaFoldDB" id="A0A1E7REM8"/>
<dbReference type="SUPFAM" id="SSF56655">
    <property type="entry name" value="Carbohydrate phosphatase"/>
    <property type="match status" value="1"/>
</dbReference>
<keyword evidence="4" id="KW-0997">Cell inner membrane</keyword>
<evidence type="ECO:0000313" key="7">
    <source>
        <dbReference type="Proteomes" id="UP000185895"/>
    </source>
</evidence>
<keyword evidence="4" id="KW-0472">Membrane</keyword>
<dbReference type="InterPro" id="IPR050725">
    <property type="entry name" value="CysQ/Inositol_MonoPase"/>
</dbReference>
<feature type="binding site" evidence="4">
    <location>
        <position position="231"/>
    </location>
    <ligand>
        <name>substrate</name>
    </ligand>
</feature>
<evidence type="ECO:0000256" key="3">
    <source>
        <dbReference type="ARBA" id="ARBA00022842"/>
    </source>
</evidence>
<feature type="binding site" evidence="5">
    <location>
        <position position="98"/>
    </location>
    <ligand>
        <name>Mg(2+)</name>
        <dbReference type="ChEBI" id="CHEBI:18420"/>
        <label>1</label>
        <note>catalytic</note>
    </ligand>
</feature>
<keyword evidence="3 4" id="KW-0460">Magnesium</keyword>
<feature type="binding site" evidence="5">
    <location>
        <position position="96"/>
    </location>
    <ligand>
        <name>Mg(2+)</name>
        <dbReference type="ChEBI" id="CHEBI:18420"/>
        <label>1</label>
        <note>catalytic</note>
    </ligand>
</feature>
<dbReference type="RefSeq" id="WP_070068954.1">
    <property type="nucleotide sequence ID" value="NZ_MKKK01000006.1"/>
</dbReference>
<evidence type="ECO:0000256" key="4">
    <source>
        <dbReference type="HAMAP-Rule" id="MF_02095"/>
    </source>
</evidence>
<organism evidence="6 7">
    <name type="scientific">Acinetobacter qingfengensis</name>
    <dbReference type="NCBI Taxonomy" id="1262585"/>
    <lineage>
        <taxon>Bacteria</taxon>
        <taxon>Pseudomonadati</taxon>
        <taxon>Pseudomonadota</taxon>
        <taxon>Gammaproteobacteria</taxon>
        <taxon>Moraxellales</taxon>
        <taxon>Moraxellaceae</taxon>
        <taxon>Acinetobacter</taxon>
    </lineage>
</organism>
<dbReference type="Proteomes" id="UP000185895">
    <property type="component" value="Unassembled WGS sequence"/>
</dbReference>
<feature type="binding site" evidence="4">
    <location>
        <position position="98"/>
    </location>
    <ligand>
        <name>Mg(2+)</name>
        <dbReference type="ChEBI" id="CHEBI:18420"/>
        <label>1</label>
    </ligand>
</feature>
<comment type="function">
    <text evidence="4">Converts adenosine-3',5'-bisphosphate (PAP) to AMP.</text>
</comment>
<name>A0A1E7REM8_9GAMM</name>
<evidence type="ECO:0000256" key="2">
    <source>
        <dbReference type="ARBA" id="ARBA00022723"/>
    </source>
</evidence>
<dbReference type="GO" id="GO:0000287">
    <property type="term" value="F:magnesium ion binding"/>
    <property type="evidence" value="ECO:0007669"/>
    <property type="project" value="UniProtKB-UniRule"/>
</dbReference>
<dbReference type="OrthoDB" id="9785695at2"/>
<dbReference type="PANTHER" id="PTHR43028">
    <property type="entry name" value="3'(2'),5'-BISPHOSPHATE NUCLEOTIDASE 1"/>
    <property type="match status" value="1"/>
</dbReference>
<feature type="binding site" evidence="4">
    <location>
        <position position="79"/>
    </location>
    <ligand>
        <name>substrate</name>
    </ligand>
</feature>
<gene>
    <name evidence="4" type="primary">cysQ</name>
    <name evidence="6" type="ORF">BJI46_09040</name>
</gene>
<dbReference type="CDD" id="cd01638">
    <property type="entry name" value="CysQ"/>
    <property type="match status" value="1"/>
</dbReference>
<dbReference type="PROSITE" id="PS00629">
    <property type="entry name" value="IMP_1"/>
    <property type="match status" value="1"/>
</dbReference>
<feature type="binding site" evidence="5">
    <location>
        <position position="99"/>
    </location>
    <ligand>
        <name>Mg(2+)</name>
        <dbReference type="ChEBI" id="CHEBI:18420"/>
        <label>1</label>
        <note>catalytic</note>
    </ligand>
</feature>
<dbReference type="GO" id="GO:0005886">
    <property type="term" value="C:plasma membrane"/>
    <property type="evidence" value="ECO:0007669"/>
    <property type="project" value="UniProtKB-SubCell"/>
</dbReference>
<dbReference type="PANTHER" id="PTHR43028:SF5">
    <property type="entry name" value="3'(2'),5'-BISPHOSPHATE NUCLEOTIDASE 1"/>
    <property type="match status" value="1"/>
</dbReference>
<feature type="binding site" evidence="4">
    <location>
        <begin position="98"/>
        <end position="101"/>
    </location>
    <ligand>
        <name>substrate</name>
    </ligand>
</feature>
<evidence type="ECO:0000256" key="5">
    <source>
        <dbReference type="PIRSR" id="PIRSR600760-2"/>
    </source>
</evidence>
<keyword evidence="4" id="KW-0378">Hydrolase</keyword>